<organism evidence="1 2">
    <name type="scientific">Mycobacterium attenuatum</name>
    <dbReference type="NCBI Taxonomy" id="2341086"/>
    <lineage>
        <taxon>Bacteria</taxon>
        <taxon>Bacillati</taxon>
        <taxon>Actinomycetota</taxon>
        <taxon>Actinomycetes</taxon>
        <taxon>Mycobacteriales</taxon>
        <taxon>Mycobacteriaceae</taxon>
        <taxon>Mycobacterium</taxon>
    </lineage>
</organism>
<proteinExistence type="predicted"/>
<evidence type="ECO:0000313" key="2">
    <source>
        <dbReference type="Proteomes" id="UP000273307"/>
    </source>
</evidence>
<dbReference type="EMBL" id="UPHP01000105">
    <property type="protein sequence ID" value="VBA41152.1"/>
    <property type="molecule type" value="Genomic_DNA"/>
</dbReference>
<reference evidence="1 2" key="1">
    <citation type="submission" date="2018-09" db="EMBL/GenBank/DDBJ databases">
        <authorList>
            <person name="Tagini F."/>
        </authorList>
    </citation>
    <scope>NUCLEOTIDE SEQUENCE [LARGE SCALE GENOMIC DNA]</scope>
    <source>
        <strain evidence="1 2">MK136</strain>
    </source>
</reference>
<dbReference type="InterPro" id="IPR018561">
    <property type="entry name" value="AosR"/>
</dbReference>
<name>A0A498Q9A6_9MYCO</name>
<sequence length="203" mass="22273">MISRVSGSSVRKWKRVETRNGPRFRSALAPHEAALLKNLVGAMVGLFDQRESSAPTDELEEITGIKTGHSDRPGDPTLRRLLPDFYKLDPGDPMTLHASEALNAALRSLHEPAIIDAKRGAAQQLLQTVPENGGRFELTEADANAWVAAVNDLRLTLGILLNVGPQGPERLPTDHPMAAHYDVYQWLTVLQEYLVLVLMGKPG</sequence>
<accession>A0A498Q9A6</accession>
<keyword evidence="2" id="KW-1185">Reference proteome</keyword>
<dbReference type="Pfam" id="PF09438">
    <property type="entry name" value="DUF2017"/>
    <property type="match status" value="1"/>
</dbReference>
<protein>
    <submittedName>
        <fullName evidence="1">Uncharacterized protein</fullName>
    </submittedName>
</protein>
<evidence type="ECO:0000313" key="1">
    <source>
        <dbReference type="EMBL" id="VBA41152.1"/>
    </source>
</evidence>
<gene>
    <name evidence="1" type="ORF">LAUMK136_03886</name>
</gene>
<dbReference type="Proteomes" id="UP000273307">
    <property type="component" value="Unassembled WGS sequence"/>
</dbReference>
<dbReference type="AlphaFoldDB" id="A0A498Q9A6"/>